<dbReference type="InterPro" id="IPR003317">
    <property type="entry name" value="Cyt-d_oxidase_su2"/>
</dbReference>
<feature type="transmembrane region" description="Helical" evidence="7">
    <location>
        <begin position="200"/>
        <end position="220"/>
    </location>
</feature>
<comment type="caution">
    <text evidence="8">The sequence shown here is derived from an EMBL/GenBank/DDBJ whole genome shotgun (WGS) entry which is preliminary data.</text>
</comment>
<proteinExistence type="inferred from homology"/>
<comment type="similarity">
    <text evidence="2">Belongs to the cytochrome ubiquinol oxidase subunit 2 family.</text>
</comment>
<dbReference type="GO" id="GO:0005886">
    <property type="term" value="C:plasma membrane"/>
    <property type="evidence" value="ECO:0007669"/>
    <property type="project" value="UniProtKB-SubCell"/>
</dbReference>
<feature type="transmembrane region" description="Helical" evidence="7">
    <location>
        <begin position="232"/>
        <end position="252"/>
    </location>
</feature>
<keyword evidence="9" id="KW-1185">Reference proteome</keyword>
<dbReference type="EMBL" id="PDJQ01000001">
    <property type="protein sequence ID" value="PFG73642.1"/>
    <property type="molecule type" value="Genomic_DNA"/>
</dbReference>
<feature type="transmembrane region" description="Helical" evidence="7">
    <location>
        <begin position="58"/>
        <end position="80"/>
    </location>
</feature>
<evidence type="ECO:0000256" key="3">
    <source>
        <dbReference type="ARBA" id="ARBA00022475"/>
    </source>
</evidence>
<dbReference type="GO" id="GO:0070069">
    <property type="term" value="C:cytochrome complex"/>
    <property type="evidence" value="ECO:0007669"/>
    <property type="project" value="TreeGrafter"/>
</dbReference>
<feature type="transmembrane region" description="Helical" evidence="7">
    <location>
        <begin position="259"/>
        <end position="278"/>
    </location>
</feature>
<dbReference type="PANTHER" id="PTHR43141">
    <property type="entry name" value="CYTOCHROME BD2 SUBUNIT II"/>
    <property type="match status" value="1"/>
</dbReference>
<dbReference type="AlphaFoldDB" id="A0A2A9HES2"/>
<name>A0A2A9HES2_TEPT2</name>
<evidence type="ECO:0000256" key="6">
    <source>
        <dbReference type="ARBA" id="ARBA00023136"/>
    </source>
</evidence>
<feature type="transmembrane region" description="Helical" evidence="7">
    <location>
        <begin position="119"/>
        <end position="140"/>
    </location>
</feature>
<evidence type="ECO:0000256" key="2">
    <source>
        <dbReference type="ARBA" id="ARBA00007543"/>
    </source>
</evidence>
<feature type="transmembrane region" description="Helical" evidence="7">
    <location>
        <begin position="86"/>
        <end position="107"/>
    </location>
</feature>
<accession>A0A2A9HES2</accession>
<comment type="subcellular location">
    <subcellularLocation>
        <location evidence="1">Cell membrane</location>
        <topology evidence="1">Multi-pass membrane protein</topology>
    </subcellularLocation>
</comment>
<dbReference type="PANTHER" id="PTHR43141:SF4">
    <property type="entry name" value="CYTOCHROME BD2 SUBUNIT II"/>
    <property type="match status" value="1"/>
</dbReference>
<feature type="transmembrane region" description="Helical" evidence="7">
    <location>
        <begin position="6"/>
        <end position="37"/>
    </location>
</feature>
<sequence>MSPELAAAGVALAAVMMYAMFGGADFGGGIWSLLAWGPRKQEQRLALEKAIGPVWETNHVWLILLVVTLFVVFPTAYAVIFEALYVPLFIALVGIVARGAAFAFRHYGQRESRLARQSLQWFSWASVLTPFTFGLVIGAVTGGHIEVDGSRVLSGPFAGWLGPFALMCGLIGLLICAFLAAAYMVPRTEGALQEDFRRRAIAASLALGAATTVAIPVAAADAEVFAGHLDDARVVAAMAVTAMLGLAALWALWTRRARLAPPLAAATVAGVVGAWGLAQHPYLLANALTYKEAAAERITVVSFLVALPIGSLILVPSLWLLYWTFSRETLRGEEIAH</sequence>
<protein>
    <submittedName>
        <fullName evidence="8">Cytochrome bd-I ubiquinol oxidase subunit 2 apoprotein</fullName>
    </submittedName>
</protein>
<keyword evidence="5 7" id="KW-1133">Transmembrane helix</keyword>
<evidence type="ECO:0000256" key="1">
    <source>
        <dbReference type="ARBA" id="ARBA00004651"/>
    </source>
</evidence>
<evidence type="ECO:0000313" key="9">
    <source>
        <dbReference type="Proteomes" id="UP000223071"/>
    </source>
</evidence>
<feature type="transmembrane region" description="Helical" evidence="7">
    <location>
        <begin position="160"/>
        <end position="180"/>
    </location>
</feature>
<evidence type="ECO:0000256" key="5">
    <source>
        <dbReference type="ARBA" id="ARBA00022989"/>
    </source>
</evidence>
<keyword evidence="3" id="KW-1003">Cell membrane</keyword>
<feature type="transmembrane region" description="Helical" evidence="7">
    <location>
        <begin position="298"/>
        <end position="322"/>
    </location>
</feature>
<keyword evidence="4 7" id="KW-0812">Transmembrane</keyword>
<dbReference type="RefSeq" id="WP_098503088.1">
    <property type="nucleotide sequence ID" value="NZ_PDJQ01000001.1"/>
</dbReference>
<evidence type="ECO:0000313" key="8">
    <source>
        <dbReference type="EMBL" id="PFG73642.1"/>
    </source>
</evidence>
<dbReference type="Proteomes" id="UP000223071">
    <property type="component" value="Unassembled WGS sequence"/>
</dbReference>
<dbReference type="Pfam" id="PF02322">
    <property type="entry name" value="Cyt_bd_oxida_II"/>
    <property type="match status" value="1"/>
</dbReference>
<dbReference type="GO" id="GO:0019646">
    <property type="term" value="P:aerobic electron transport chain"/>
    <property type="evidence" value="ECO:0007669"/>
    <property type="project" value="TreeGrafter"/>
</dbReference>
<keyword evidence="6 7" id="KW-0472">Membrane</keyword>
<evidence type="ECO:0000256" key="7">
    <source>
        <dbReference type="SAM" id="Phobius"/>
    </source>
</evidence>
<dbReference type="GO" id="GO:0009055">
    <property type="term" value="F:electron transfer activity"/>
    <property type="evidence" value="ECO:0007669"/>
    <property type="project" value="TreeGrafter"/>
</dbReference>
<reference evidence="8 9" key="1">
    <citation type="submission" date="2017-09" db="EMBL/GenBank/DDBJ databases">
        <title>Sequencing the genomes of two abundant thermophiles in Great Basin hot springs: Thermocrinis jamiesonii and novel Chloroflexi Thermoflexus hugenholtzii.</title>
        <authorList>
            <person name="Hedlund B."/>
        </authorList>
    </citation>
    <scope>NUCLEOTIDE SEQUENCE [LARGE SCALE GENOMIC DNA]</scope>
    <source>
        <strain evidence="8 9">G233</strain>
    </source>
</reference>
<organism evidence="8 9">
    <name type="scientific">Tepidiforma thermophila (strain KCTC 52669 / CGMCC 1.13589 / G233)</name>
    <dbReference type="NCBI Taxonomy" id="2761530"/>
    <lineage>
        <taxon>Bacteria</taxon>
        <taxon>Bacillati</taxon>
        <taxon>Chloroflexota</taxon>
        <taxon>Tepidiformia</taxon>
        <taxon>Tepidiformales</taxon>
        <taxon>Tepidiformaceae</taxon>
        <taxon>Tepidiforma</taxon>
    </lineage>
</organism>
<evidence type="ECO:0000256" key="4">
    <source>
        <dbReference type="ARBA" id="ARBA00022692"/>
    </source>
</evidence>
<dbReference type="GO" id="GO:0016682">
    <property type="term" value="F:oxidoreductase activity, acting on diphenols and related substances as donors, oxygen as acceptor"/>
    <property type="evidence" value="ECO:0007669"/>
    <property type="project" value="TreeGrafter"/>
</dbReference>
<gene>
    <name evidence="8" type="ORF">A9A59_0844</name>
</gene>